<dbReference type="InterPro" id="IPR037120">
    <property type="entry name" value="Haem_peroxidase_sf_animal"/>
</dbReference>
<evidence type="ECO:0000313" key="13">
    <source>
        <dbReference type="WBParaSite" id="Pan_g466.t1"/>
    </source>
</evidence>
<feature type="chain" id="PRO_5028829607" description="peroxidase" evidence="10">
    <location>
        <begin position="24"/>
        <end position="736"/>
    </location>
</feature>
<feature type="region of interest" description="Disordered" evidence="9">
    <location>
        <begin position="28"/>
        <end position="57"/>
    </location>
</feature>
<dbReference type="EC" id="1.11.1.7" evidence="2"/>
<feature type="domain" description="ShKT" evidence="11">
    <location>
        <begin position="103"/>
        <end position="137"/>
    </location>
</feature>
<evidence type="ECO:0000313" key="12">
    <source>
        <dbReference type="Proteomes" id="UP000492821"/>
    </source>
</evidence>
<sequence>MRATAFSAWVALAVLLLVSEARAATENEVETDLEASGEEENHAPGTNPTDDSKSLHDDDKENCFDKHDLCKFWQSIGECESNKDWMFDHCPISCERCNGTSVCIDRHRLCPFWASINECETNGVWMLSNCARSCKSCKGMTINGHTLPHTGEFRKKDCTFVTTIEDLVPRKTVSINDVRKSNANFGCVTTLPPHNCRKNLCYHLRFRSFDGSCNNLEQPLAGAAFQPLIRLKNPVYDDVFSAPTASLNNFRPSAREASRLLLASSAEITAKANALLMQWGQFLAHDMAKTTMLNNQECAACTAARGKCFSVFLSRLDPTFGRFQCLPVARSAPVCGTGQGGFREQYNENTAFIDGSMIYGSSSRDQFLFRQGGFLKTNILRNRVFPPVDASSNIIAGDDRANIFVGLAALHTLFVREHNRIALIIQKLNEHWDQDRVFHETRRIVGAVLQRITYDEYLPRLLGRDHKHLLGKYHGYNDQIDPSIANEFTGCAFRFGHGMIQEFYPFLNEKFDQVGGIPFNEGMFKSVHIINNGIDPLLRGLMTLPAKMPQRLTNAVTEKIFGNSDLGSINIQRGRDHGIPGYTAWREMCNLPKVTEFDDLNSTISNAIVRSNLKLLYKHVENIDMYVGSLLEDPIEGALVGPTLACIIGRQFRHLRDGDRFFYENDEILTPAQIKEIKKATLARVLCDAGESIRQVPRHAFDQTKAASDLVNCDQLQSPNWTAWKEEIGPVTPPPS</sequence>
<dbReference type="Pfam" id="PF03098">
    <property type="entry name" value="An_peroxidase"/>
    <property type="match status" value="1"/>
</dbReference>
<comment type="catalytic activity">
    <reaction evidence="1">
        <text>2 a phenolic donor + H2O2 = 2 a phenolic radical donor + 2 H2O</text>
        <dbReference type="Rhea" id="RHEA:56136"/>
        <dbReference type="ChEBI" id="CHEBI:15377"/>
        <dbReference type="ChEBI" id="CHEBI:16240"/>
        <dbReference type="ChEBI" id="CHEBI:139520"/>
        <dbReference type="ChEBI" id="CHEBI:139521"/>
        <dbReference type="EC" id="1.11.1.7"/>
    </reaction>
</comment>
<evidence type="ECO:0000256" key="3">
    <source>
        <dbReference type="ARBA" id="ARBA00022559"/>
    </source>
</evidence>
<dbReference type="InterPro" id="IPR010255">
    <property type="entry name" value="Haem_peroxidase_sf"/>
</dbReference>
<organism evidence="12 13">
    <name type="scientific">Panagrellus redivivus</name>
    <name type="common">Microworm</name>
    <dbReference type="NCBI Taxonomy" id="6233"/>
    <lineage>
        <taxon>Eukaryota</taxon>
        <taxon>Metazoa</taxon>
        <taxon>Ecdysozoa</taxon>
        <taxon>Nematoda</taxon>
        <taxon>Chromadorea</taxon>
        <taxon>Rhabditida</taxon>
        <taxon>Tylenchina</taxon>
        <taxon>Panagrolaimomorpha</taxon>
        <taxon>Panagrolaimoidea</taxon>
        <taxon>Panagrolaimidae</taxon>
        <taxon>Panagrellus</taxon>
    </lineage>
</organism>
<dbReference type="PANTHER" id="PTHR11475">
    <property type="entry name" value="OXIDASE/PEROXIDASE"/>
    <property type="match status" value="1"/>
</dbReference>
<reference evidence="13" key="2">
    <citation type="submission" date="2020-10" db="UniProtKB">
        <authorList>
            <consortium name="WormBaseParasite"/>
        </authorList>
    </citation>
    <scope>IDENTIFICATION</scope>
</reference>
<keyword evidence="3" id="KW-0575">Peroxidase</keyword>
<comment type="caution">
    <text evidence="8">Lacks conserved residue(s) required for the propagation of feature annotation.</text>
</comment>
<keyword evidence="7" id="KW-0349">Heme</keyword>
<dbReference type="AlphaFoldDB" id="A0A7E4W0G4"/>
<dbReference type="GO" id="GO:0140825">
    <property type="term" value="F:lactoperoxidase activity"/>
    <property type="evidence" value="ECO:0007669"/>
    <property type="project" value="UniProtKB-EC"/>
</dbReference>
<dbReference type="GO" id="GO:0006979">
    <property type="term" value="P:response to oxidative stress"/>
    <property type="evidence" value="ECO:0007669"/>
    <property type="project" value="InterPro"/>
</dbReference>
<evidence type="ECO:0000256" key="4">
    <source>
        <dbReference type="ARBA" id="ARBA00022723"/>
    </source>
</evidence>
<keyword evidence="3" id="KW-0560">Oxidoreductase</keyword>
<evidence type="ECO:0000256" key="2">
    <source>
        <dbReference type="ARBA" id="ARBA00012313"/>
    </source>
</evidence>
<dbReference type="InterPro" id="IPR019791">
    <property type="entry name" value="Haem_peroxidase_animal"/>
</dbReference>
<keyword evidence="7" id="KW-0408">Iron</keyword>
<evidence type="ECO:0000256" key="5">
    <source>
        <dbReference type="ARBA" id="ARBA00022729"/>
    </source>
</evidence>
<dbReference type="Proteomes" id="UP000492821">
    <property type="component" value="Unassembled WGS sequence"/>
</dbReference>
<evidence type="ECO:0000256" key="6">
    <source>
        <dbReference type="ARBA" id="ARBA00023157"/>
    </source>
</evidence>
<evidence type="ECO:0000256" key="7">
    <source>
        <dbReference type="PIRSR" id="PIRSR619791-2"/>
    </source>
</evidence>
<dbReference type="FunFam" id="1.10.640.10:FF:000007">
    <property type="entry name" value="Peroxidase mlt-7"/>
    <property type="match status" value="1"/>
</dbReference>
<dbReference type="Gene3D" id="1.10.640.10">
    <property type="entry name" value="Haem peroxidase domain superfamily, animal type"/>
    <property type="match status" value="1"/>
</dbReference>
<feature type="disulfide bond" evidence="8">
    <location>
        <begin position="103"/>
        <end position="137"/>
    </location>
</feature>
<dbReference type="InterPro" id="IPR003582">
    <property type="entry name" value="ShKT_dom"/>
</dbReference>
<evidence type="ECO:0000259" key="11">
    <source>
        <dbReference type="PROSITE" id="PS51670"/>
    </source>
</evidence>
<dbReference type="PANTHER" id="PTHR11475:SF51">
    <property type="entry name" value="SHKT DOMAIN-CONTAINING PROTEIN"/>
    <property type="match status" value="1"/>
</dbReference>
<dbReference type="GO" id="GO:0046872">
    <property type="term" value="F:metal ion binding"/>
    <property type="evidence" value="ECO:0007669"/>
    <property type="project" value="UniProtKB-KW"/>
</dbReference>
<evidence type="ECO:0000256" key="8">
    <source>
        <dbReference type="PROSITE-ProRule" id="PRU01005"/>
    </source>
</evidence>
<feature type="domain" description="ShKT" evidence="11">
    <location>
        <begin position="63"/>
        <end position="97"/>
    </location>
</feature>
<dbReference type="CDD" id="cd09823">
    <property type="entry name" value="peroxinectin_like"/>
    <property type="match status" value="1"/>
</dbReference>
<keyword evidence="12" id="KW-1185">Reference proteome</keyword>
<evidence type="ECO:0000256" key="1">
    <source>
        <dbReference type="ARBA" id="ARBA00000189"/>
    </source>
</evidence>
<reference evidence="12" key="1">
    <citation type="journal article" date="2013" name="Genetics">
        <title>The draft genome and transcriptome of Panagrellus redivivus are shaped by the harsh demands of a free-living lifestyle.</title>
        <authorList>
            <person name="Srinivasan J."/>
            <person name="Dillman A.R."/>
            <person name="Macchietto M.G."/>
            <person name="Heikkinen L."/>
            <person name="Lakso M."/>
            <person name="Fracchia K.M."/>
            <person name="Antoshechkin I."/>
            <person name="Mortazavi A."/>
            <person name="Wong G."/>
            <person name="Sternberg P.W."/>
        </authorList>
    </citation>
    <scope>NUCLEOTIDE SEQUENCE [LARGE SCALE GENOMIC DNA]</scope>
    <source>
        <strain evidence="12">MT8872</strain>
    </source>
</reference>
<proteinExistence type="predicted"/>
<dbReference type="GO" id="GO:0020037">
    <property type="term" value="F:heme binding"/>
    <property type="evidence" value="ECO:0007669"/>
    <property type="project" value="InterPro"/>
</dbReference>
<feature type="signal peptide" evidence="10">
    <location>
        <begin position="1"/>
        <end position="23"/>
    </location>
</feature>
<feature type="disulfide bond" evidence="8">
    <location>
        <begin position="63"/>
        <end position="97"/>
    </location>
</feature>
<evidence type="ECO:0000256" key="9">
    <source>
        <dbReference type="SAM" id="MobiDB-lite"/>
    </source>
</evidence>
<keyword evidence="5 10" id="KW-0732">Signal</keyword>
<keyword evidence="4 7" id="KW-0479">Metal-binding</keyword>
<dbReference type="SMART" id="SM00254">
    <property type="entry name" value="ShKT"/>
    <property type="match status" value="2"/>
</dbReference>
<evidence type="ECO:0000256" key="10">
    <source>
        <dbReference type="SAM" id="SignalP"/>
    </source>
</evidence>
<dbReference type="SUPFAM" id="SSF48113">
    <property type="entry name" value="Heme-dependent peroxidases"/>
    <property type="match status" value="1"/>
</dbReference>
<dbReference type="Pfam" id="PF01549">
    <property type="entry name" value="ShK"/>
    <property type="match status" value="2"/>
</dbReference>
<dbReference type="PROSITE" id="PS51670">
    <property type="entry name" value="SHKT"/>
    <property type="match status" value="2"/>
</dbReference>
<dbReference type="WBParaSite" id="Pan_g466.t1">
    <property type="protein sequence ID" value="Pan_g466.t1"/>
    <property type="gene ID" value="Pan_g466"/>
</dbReference>
<dbReference type="GO" id="GO:0005615">
    <property type="term" value="C:extracellular space"/>
    <property type="evidence" value="ECO:0007669"/>
    <property type="project" value="TreeGrafter"/>
</dbReference>
<accession>A0A7E4W0G4</accession>
<name>A0A7E4W0G4_PANRE</name>
<feature type="compositionally biased region" description="Acidic residues" evidence="9">
    <location>
        <begin position="28"/>
        <end position="38"/>
    </location>
</feature>
<dbReference type="PROSITE" id="PS50292">
    <property type="entry name" value="PEROXIDASE_3"/>
    <property type="match status" value="1"/>
</dbReference>
<protein>
    <recommendedName>
        <fullName evidence="2">peroxidase</fullName>
        <ecNumber evidence="2">1.11.1.7</ecNumber>
    </recommendedName>
</protein>
<keyword evidence="6 8" id="KW-1015">Disulfide bond</keyword>
<feature type="binding site" description="axial binding residue" evidence="7">
    <location>
        <position position="497"/>
    </location>
    <ligand>
        <name>heme b</name>
        <dbReference type="ChEBI" id="CHEBI:60344"/>
    </ligand>
    <ligandPart>
        <name>Fe</name>
        <dbReference type="ChEBI" id="CHEBI:18248"/>
    </ligandPart>
</feature>
<dbReference type="PRINTS" id="PR00457">
    <property type="entry name" value="ANPEROXIDASE"/>
</dbReference>